<evidence type="ECO:0000256" key="1">
    <source>
        <dbReference type="SAM" id="MobiDB-lite"/>
    </source>
</evidence>
<comment type="caution">
    <text evidence="3">The sequence shown here is derived from an EMBL/GenBank/DDBJ whole genome shotgun (WGS) entry which is preliminary data.</text>
</comment>
<feature type="compositionally biased region" description="Polar residues" evidence="1">
    <location>
        <begin position="69"/>
        <end position="81"/>
    </location>
</feature>
<dbReference type="InterPro" id="IPR007060">
    <property type="entry name" value="FtsL/DivIC"/>
</dbReference>
<dbReference type="GO" id="GO:0051301">
    <property type="term" value="P:cell division"/>
    <property type="evidence" value="ECO:0007669"/>
    <property type="project" value="InterPro"/>
</dbReference>
<dbReference type="RefSeq" id="WP_154546810.1">
    <property type="nucleotide sequence ID" value="NZ_VUMX01000001.1"/>
</dbReference>
<dbReference type="OrthoDB" id="2151746at2"/>
<keyword evidence="2" id="KW-1133">Transmembrane helix</keyword>
<dbReference type="PANTHER" id="PTHR40027:SF1">
    <property type="entry name" value="CELL DIVISION PROTEIN DIVIC"/>
    <property type="match status" value="1"/>
</dbReference>
<protein>
    <submittedName>
        <fullName evidence="3">Septum formation initiator family protein</fullName>
    </submittedName>
</protein>
<dbReference type="PANTHER" id="PTHR40027">
    <property type="entry name" value="CELL DIVISION PROTEIN DIVIC"/>
    <property type="match status" value="1"/>
</dbReference>
<keyword evidence="2" id="KW-0472">Membrane</keyword>
<feature type="region of interest" description="Disordered" evidence="1">
    <location>
        <begin position="68"/>
        <end position="90"/>
    </location>
</feature>
<dbReference type="InterPro" id="IPR039076">
    <property type="entry name" value="DivIC"/>
</dbReference>
<evidence type="ECO:0000313" key="4">
    <source>
        <dbReference type="Proteomes" id="UP000438120"/>
    </source>
</evidence>
<dbReference type="AlphaFoldDB" id="A0A6A8MAN0"/>
<keyword evidence="4" id="KW-1185">Reference proteome</keyword>
<feature type="transmembrane region" description="Helical" evidence="2">
    <location>
        <begin position="40"/>
        <end position="57"/>
    </location>
</feature>
<dbReference type="EMBL" id="VUMX01000001">
    <property type="protein sequence ID" value="MST86143.1"/>
    <property type="molecule type" value="Genomic_DNA"/>
</dbReference>
<keyword evidence="2" id="KW-0812">Transmembrane</keyword>
<dbReference type="Proteomes" id="UP000438120">
    <property type="component" value="Unassembled WGS sequence"/>
</dbReference>
<name>A0A6A8MAN0_9LACO</name>
<sequence>MGRNDNSEKITQLRPDSQVRKLKSRQRKFKEVHRVRRNRIIAGFLVLFLLLGFQLVVTHARTKKVEQQVAANKTSLAQVKSSNKKLREKRDDLKDSDYVAKLIRYKYKYTKANEKVYNVNEQGDDKQ</sequence>
<dbReference type="Pfam" id="PF04977">
    <property type="entry name" value="DivIC"/>
    <property type="match status" value="1"/>
</dbReference>
<accession>A0A6A8MAN0</accession>
<proteinExistence type="predicted"/>
<organism evidence="3 4">
    <name type="scientific">Lactobacillus porci</name>
    <dbReference type="NCBI Taxonomy" id="2012477"/>
    <lineage>
        <taxon>Bacteria</taxon>
        <taxon>Bacillati</taxon>
        <taxon>Bacillota</taxon>
        <taxon>Bacilli</taxon>
        <taxon>Lactobacillales</taxon>
        <taxon>Lactobacillaceae</taxon>
        <taxon>Lactobacillus</taxon>
    </lineage>
</organism>
<evidence type="ECO:0000313" key="3">
    <source>
        <dbReference type="EMBL" id="MST86143.1"/>
    </source>
</evidence>
<reference evidence="3 4" key="1">
    <citation type="submission" date="2019-08" db="EMBL/GenBank/DDBJ databases">
        <title>In-depth cultivation of the pig gut microbiome towards novel bacterial diversity and tailored functional studies.</title>
        <authorList>
            <person name="Wylensek D."/>
            <person name="Hitch T.C.A."/>
            <person name="Clavel T."/>
        </authorList>
    </citation>
    <scope>NUCLEOTIDE SEQUENCE [LARGE SCALE GENOMIC DNA]</scope>
    <source>
        <strain evidence="3 4">Bifido-178-WT-2B</strain>
    </source>
</reference>
<evidence type="ECO:0000256" key="2">
    <source>
        <dbReference type="SAM" id="Phobius"/>
    </source>
</evidence>
<gene>
    <name evidence="3" type="ORF">FYJ62_00365</name>
</gene>